<dbReference type="Proteomes" id="UP000325081">
    <property type="component" value="Unassembled WGS sequence"/>
</dbReference>
<gene>
    <name evidence="2" type="ORF">STAS_03248</name>
</gene>
<dbReference type="AlphaFoldDB" id="A0A5A7P3V6"/>
<feature type="region of interest" description="Disordered" evidence="1">
    <location>
        <begin position="208"/>
        <end position="235"/>
    </location>
</feature>
<feature type="region of interest" description="Disordered" evidence="1">
    <location>
        <begin position="381"/>
        <end position="433"/>
    </location>
</feature>
<evidence type="ECO:0000313" key="2">
    <source>
        <dbReference type="EMBL" id="GER27525.1"/>
    </source>
</evidence>
<dbReference type="GO" id="GO:0016740">
    <property type="term" value="F:transferase activity"/>
    <property type="evidence" value="ECO:0007669"/>
    <property type="project" value="UniProtKB-KW"/>
</dbReference>
<comment type="caution">
    <text evidence="2">The sequence shown here is derived from an EMBL/GenBank/DDBJ whole genome shotgun (WGS) entry which is preliminary data.</text>
</comment>
<proteinExistence type="predicted"/>
<protein>
    <submittedName>
        <fullName evidence="2">Glycosyl transferase group 1</fullName>
    </submittedName>
</protein>
<feature type="compositionally biased region" description="Polar residues" evidence="1">
    <location>
        <begin position="219"/>
        <end position="235"/>
    </location>
</feature>
<keyword evidence="3" id="KW-1185">Reference proteome</keyword>
<evidence type="ECO:0000313" key="3">
    <source>
        <dbReference type="Proteomes" id="UP000325081"/>
    </source>
</evidence>
<organism evidence="2 3">
    <name type="scientific">Striga asiatica</name>
    <name type="common">Asiatic witchweed</name>
    <name type="synonym">Buchnera asiatica</name>
    <dbReference type="NCBI Taxonomy" id="4170"/>
    <lineage>
        <taxon>Eukaryota</taxon>
        <taxon>Viridiplantae</taxon>
        <taxon>Streptophyta</taxon>
        <taxon>Embryophyta</taxon>
        <taxon>Tracheophyta</taxon>
        <taxon>Spermatophyta</taxon>
        <taxon>Magnoliopsida</taxon>
        <taxon>eudicotyledons</taxon>
        <taxon>Gunneridae</taxon>
        <taxon>Pentapetalae</taxon>
        <taxon>asterids</taxon>
        <taxon>lamiids</taxon>
        <taxon>Lamiales</taxon>
        <taxon>Orobanchaceae</taxon>
        <taxon>Buchnereae</taxon>
        <taxon>Striga</taxon>
    </lineage>
</organism>
<accession>A0A5A7P3V6</accession>
<feature type="compositionally biased region" description="Basic and acidic residues" evidence="1">
    <location>
        <begin position="399"/>
        <end position="427"/>
    </location>
</feature>
<keyword evidence="2" id="KW-0808">Transferase</keyword>
<dbReference type="EMBL" id="BKCP01002002">
    <property type="protein sequence ID" value="GER27525.1"/>
    <property type="molecule type" value="Genomic_DNA"/>
</dbReference>
<reference evidence="3" key="1">
    <citation type="journal article" date="2019" name="Curr. Biol.">
        <title>Genome Sequence of Striga asiatica Provides Insight into the Evolution of Plant Parasitism.</title>
        <authorList>
            <person name="Yoshida S."/>
            <person name="Kim S."/>
            <person name="Wafula E.K."/>
            <person name="Tanskanen J."/>
            <person name="Kim Y.M."/>
            <person name="Honaas L."/>
            <person name="Yang Z."/>
            <person name="Spallek T."/>
            <person name="Conn C.E."/>
            <person name="Ichihashi Y."/>
            <person name="Cheong K."/>
            <person name="Cui S."/>
            <person name="Der J.P."/>
            <person name="Gundlach H."/>
            <person name="Jiao Y."/>
            <person name="Hori C."/>
            <person name="Ishida J.K."/>
            <person name="Kasahara H."/>
            <person name="Kiba T."/>
            <person name="Kim M.S."/>
            <person name="Koo N."/>
            <person name="Laohavisit A."/>
            <person name="Lee Y.H."/>
            <person name="Lumba S."/>
            <person name="McCourt P."/>
            <person name="Mortimer J.C."/>
            <person name="Mutuku J.M."/>
            <person name="Nomura T."/>
            <person name="Sasaki-Sekimoto Y."/>
            <person name="Seto Y."/>
            <person name="Wang Y."/>
            <person name="Wakatake T."/>
            <person name="Sakakibara H."/>
            <person name="Demura T."/>
            <person name="Yamaguchi S."/>
            <person name="Yoneyama K."/>
            <person name="Manabe R.I."/>
            <person name="Nelson D.C."/>
            <person name="Schulman A.H."/>
            <person name="Timko M.P."/>
            <person name="dePamphilis C.W."/>
            <person name="Choi D."/>
            <person name="Shirasu K."/>
        </authorList>
    </citation>
    <scope>NUCLEOTIDE SEQUENCE [LARGE SCALE GENOMIC DNA]</scope>
    <source>
        <strain evidence="3">cv. UVA1</strain>
    </source>
</reference>
<name>A0A5A7P3V6_STRAF</name>
<evidence type="ECO:0000256" key="1">
    <source>
        <dbReference type="SAM" id="MobiDB-lite"/>
    </source>
</evidence>
<sequence>MVFVIVNENLERSGGEVVWVFNVENELLVPSGVYEVIGFGRGSFALPVEFYLDKRARVFVDVLGHEVAGIEHLNHELLPQEPVAHAFVCQIPHPHGLNFEQNWKKPPLRLAEAPKNPSIHRFVAKLTSNPNRDFVNIHRTEACQQETRMGHQDYIIPARSCVVEDGIQDIESGQSVAALYKGKLDEVKGVIKLETLAATNRNWRNAAWDSKPADDNHSNKCGFSSEGGVNSSPTSKIRLRSMEGVTDRFKSTAGQDNTVPMTSSSTAATFRSNPEKQHWLFSLFELLQVETGQKALVLLGPVQPSPPRNSKGIVGCPLRTPVFATTHRIRQLLLSRTRKIRICISGSMCFRRLPSIIPHDDSSKSLFLPNESGDSRVHCRQLGNKKTAARTRGTMKGNICEKRAEADRSEQTLNEQRGKARNPEERKRKSRSH</sequence>